<dbReference type="Proteomes" id="UP001501102">
    <property type="component" value="Unassembled WGS sequence"/>
</dbReference>
<sequence length="112" mass="11147">MPLAGLTPHEQGFRVHEVGRASRGRRFGIAAAGAVTIAAFALVGAAQPLGAVEDAPRARAGDPRGGAPALALGSSSGGAARDAVVHRASLVVPAALPAAVPFRMPQQAPLSR</sequence>
<evidence type="ECO:0000256" key="1">
    <source>
        <dbReference type="SAM" id="MobiDB-lite"/>
    </source>
</evidence>
<organism evidence="3 4">
    <name type="scientific">Streptomyces thioluteus</name>
    <dbReference type="NCBI Taxonomy" id="66431"/>
    <lineage>
        <taxon>Bacteria</taxon>
        <taxon>Bacillati</taxon>
        <taxon>Actinomycetota</taxon>
        <taxon>Actinomycetes</taxon>
        <taxon>Kitasatosporales</taxon>
        <taxon>Streptomycetaceae</taxon>
        <taxon>Streptomyces</taxon>
    </lineage>
</organism>
<feature type="compositionally biased region" description="Low complexity" evidence="1">
    <location>
        <begin position="65"/>
        <end position="76"/>
    </location>
</feature>
<protein>
    <submittedName>
        <fullName evidence="3">Uncharacterized protein</fullName>
    </submittedName>
</protein>
<feature type="region of interest" description="Disordered" evidence="1">
    <location>
        <begin position="55"/>
        <end position="76"/>
    </location>
</feature>
<gene>
    <name evidence="3" type="ORF">GCM10020221_20780</name>
</gene>
<feature type="transmembrane region" description="Helical" evidence="2">
    <location>
        <begin position="27"/>
        <end position="46"/>
    </location>
</feature>
<evidence type="ECO:0000313" key="3">
    <source>
        <dbReference type="EMBL" id="GAA2924645.1"/>
    </source>
</evidence>
<accession>A0ABN3WQI1</accession>
<keyword evidence="2" id="KW-0472">Membrane</keyword>
<evidence type="ECO:0000256" key="2">
    <source>
        <dbReference type="SAM" id="Phobius"/>
    </source>
</evidence>
<name>A0ABN3WQI1_STRTU</name>
<proteinExistence type="predicted"/>
<keyword evidence="2" id="KW-1133">Transmembrane helix</keyword>
<keyword evidence="4" id="KW-1185">Reference proteome</keyword>
<comment type="caution">
    <text evidence="3">The sequence shown here is derived from an EMBL/GenBank/DDBJ whole genome shotgun (WGS) entry which is preliminary data.</text>
</comment>
<evidence type="ECO:0000313" key="4">
    <source>
        <dbReference type="Proteomes" id="UP001501102"/>
    </source>
</evidence>
<reference evidence="3 4" key="1">
    <citation type="journal article" date="2019" name="Int. J. Syst. Evol. Microbiol.">
        <title>The Global Catalogue of Microorganisms (GCM) 10K type strain sequencing project: providing services to taxonomists for standard genome sequencing and annotation.</title>
        <authorList>
            <consortium name="The Broad Institute Genomics Platform"/>
            <consortium name="The Broad Institute Genome Sequencing Center for Infectious Disease"/>
            <person name="Wu L."/>
            <person name="Ma J."/>
        </authorList>
    </citation>
    <scope>NUCLEOTIDE SEQUENCE [LARGE SCALE GENOMIC DNA]</scope>
    <source>
        <strain evidence="3 4">JCM 4087</strain>
    </source>
</reference>
<dbReference type="EMBL" id="BAAAXZ010000079">
    <property type="protein sequence ID" value="GAA2924645.1"/>
    <property type="molecule type" value="Genomic_DNA"/>
</dbReference>
<keyword evidence="2" id="KW-0812">Transmembrane</keyword>